<keyword evidence="3" id="KW-1185">Reference proteome</keyword>
<sequence>MPMVASPDGPSESGAVERFSFEGSEVRTVIRDGEPWWVARDVCAVLAIRNVADAVASLDDDERGVATTDTLGGVQQVVTINEPGLYSLILRSRKPQAKTFKRWVTHEVLPAIRKTGGYGQPPQPREITAAAGPVPYREQAEILSILRPVLPEAYATATGKVIMARVMGERPELESSETPLYASTFLAEKGHKPKTVAKFQSGFGSRVSNRYFKVHGRRPGKIPGPAGSRIDQVAAYTEDDRPILEQVYQEIADIIDDFEGGGQLRMSA</sequence>
<protein>
    <recommendedName>
        <fullName evidence="1">Bro-N domain-containing protein</fullName>
    </recommendedName>
</protein>
<reference evidence="2" key="1">
    <citation type="journal article" date="2014" name="Int. J. Syst. Evol. Microbiol.">
        <title>Complete genome sequence of Corynebacterium casei LMG S-19264T (=DSM 44701T), isolated from a smear-ripened cheese.</title>
        <authorList>
            <consortium name="US DOE Joint Genome Institute (JGI-PGF)"/>
            <person name="Walter F."/>
            <person name="Albersmeier A."/>
            <person name="Kalinowski J."/>
            <person name="Ruckert C."/>
        </authorList>
    </citation>
    <scope>NUCLEOTIDE SEQUENCE</scope>
    <source>
        <strain evidence="2">JCM 4122</strain>
    </source>
</reference>
<name>A0A919ERW7_STRFL</name>
<gene>
    <name evidence="2" type="ORF">GCM10017667_55940</name>
</gene>
<feature type="domain" description="Bro-N" evidence="1">
    <location>
        <begin position="13"/>
        <end position="116"/>
    </location>
</feature>
<dbReference type="PROSITE" id="PS51750">
    <property type="entry name" value="BRO_N"/>
    <property type="match status" value="1"/>
</dbReference>
<dbReference type="PANTHER" id="PTHR36180">
    <property type="entry name" value="DNA-BINDING PROTEIN-RELATED-RELATED"/>
    <property type="match status" value="1"/>
</dbReference>
<dbReference type="Pfam" id="PF02498">
    <property type="entry name" value="Bro-N"/>
    <property type="match status" value="1"/>
</dbReference>
<comment type="caution">
    <text evidence="2">The sequence shown here is derived from an EMBL/GenBank/DDBJ whole genome shotgun (WGS) entry which is preliminary data.</text>
</comment>
<dbReference type="Proteomes" id="UP000632849">
    <property type="component" value="Unassembled WGS sequence"/>
</dbReference>
<proteinExistence type="predicted"/>
<dbReference type="EMBL" id="BNBE01000003">
    <property type="protein sequence ID" value="GHG15240.1"/>
    <property type="molecule type" value="Genomic_DNA"/>
</dbReference>
<organism evidence="2 3">
    <name type="scientific">Streptomyces filamentosus</name>
    <name type="common">Streptomyces roseosporus</name>
    <dbReference type="NCBI Taxonomy" id="67294"/>
    <lineage>
        <taxon>Bacteria</taxon>
        <taxon>Bacillati</taxon>
        <taxon>Actinomycetota</taxon>
        <taxon>Actinomycetes</taxon>
        <taxon>Kitasatosporales</taxon>
        <taxon>Streptomycetaceae</taxon>
        <taxon>Streptomyces</taxon>
    </lineage>
</organism>
<dbReference type="PANTHER" id="PTHR36180:SF2">
    <property type="entry name" value="BRO FAMILY PROTEIN"/>
    <property type="match status" value="1"/>
</dbReference>
<dbReference type="InterPro" id="IPR003497">
    <property type="entry name" value="BRO_N_domain"/>
</dbReference>
<accession>A0A919ERW7</accession>
<reference evidence="2" key="2">
    <citation type="submission" date="2020-09" db="EMBL/GenBank/DDBJ databases">
        <authorList>
            <person name="Sun Q."/>
            <person name="Ohkuma M."/>
        </authorList>
    </citation>
    <scope>NUCLEOTIDE SEQUENCE</scope>
    <source>
        <strain evidence="2">JCM 4122</strain>
    </source>
</reference>
<dbReference type="SMART" id="SM01040">
    <property type="entry name" value="Bro-N"/>
    <property type="match status" value="1"/>
</dbReference>
<evidence type="ECO:0000313" key="2">
    <source>
        <dbReference type="EMBL" id="GHG15240.1"/>
    </source>
</evidence>
<evidence type="ECO:0000259" key="1">
    <source>
        <dbReference type="PROSITE" id="PS51750"/>
    </source>
</evidence>
<evidence type="ECO:0000313" key="3">
    <source>
        <dbReference type="Proteomes" id="UP000632849"/>
    </source>
</evidence>
<dbReference type="RefSeq" id="WP_229915713.1">
    <property type="nucleotide sequence ID" value="NZ_BNBE01000003.1"/>
</dbReference>
<dbReference type="AlphaFoldDB" id="A0A919ERW7"/>